<protein>
    <submittedName>
        <fullName evidence="1">Uncharacterized protein</fullName>
    </submittedName>
</protein>
<dbReference type="EMBL" id="MDTU01000001">
    <property type="protein sequence ID" value="ODN41865.1"/>
    <property type="molecule type" value="Genomic_DNA"/>
</dbReference>
<dbReference type="Proteomes" id="UP000094329">
    <property type="component" value="Unassembled WGS sequence"/>
</dbReference>
<accession>A0ABX3A064</accession>
<evidence type="ECO:0000313" key="1">
    <source>
        <dbReference type="EMBL" id="ODN41865.1"/>
    </source>
</evidence>
<name>A0ABX3A064_9GAMM</name>
<keyword evidence="2" id="KW-1185">Reference proteome</keyword>
<organism evidence="1 2">
    <name type="scientific">Piscirickettsia litoralis</name>
    <dbReference type="NCBI Taxonomy" id="1891921"/>
    <lineage>
        <taxon>Bacteria</taxon>
        <taxon>Pseudomonadati</taxon>
        <taxon>Pseudomonadota</taxon>
        <taxon>Gammaproteobacteria</taxon>
        <taxon>Thiotrichales</taxon>
        <taxon>Piscirickettsiaceae</taxon>
        <taxon>Piscirickettsia</taxon>
    </lineage>
</organism>
<evidence type="ECO:0000313" key="2">
    <source>
        <dbReference type="Proteomes" id="UP000094329"/>
    </source>
</evidence>
<proteinExistence type="predicted"/>
<sequence>MLYFVTDKNHQYENMPGPGGKGDHYHNERIKYLKDLNDTAQLETIRKNRDVMYFDGVGFETNYQGLPHDGDYYPGVQVVHDHAVWWLKHNSGKSVLIVWRQDSMTQLVKSFNSKNHKSASRWYAVYVLKKENAYKADYYHEKFQLTNGEEVNDLDANKNYKRVQKESIVPGEVQRLLTDF</sequence>
<comment type="caution">
    <text evidence="1">The sequence shown here is derived from an EMBL/GenBank/DDBJ whole genome shotgun (WGS) entry which is preliminary data.</text>
</comment>
<reference evidence="1 2" key="1">
    <citation type="submission" date="2016-08" db="EMBL/GenBank/DDBJ databases">
        <title>Draft genome sequence of Candidatus Piscirickettsia litoralis, from seawater.</title>
        <authorList>
            <person name="Wan X."/>
            <person name="Lee A.J."/>
            <person name="Hou S."/>
            <person name="Donachie S.P."/>
        </authorList>
    </citation>
    <scope>NUCLEOTIDE SEQUENCE [LARGE SCALE GENOMIC DNA]</scope>
    <source>
        <strain evidence="1 2">Y2</strain>
    </source>
</reference>
<gene>
    <name evidence="1" type="ORF">BGC07_01390</name>
</gene>